<dbReference type="KEGG" id="hli:HLI_07995"/>
<dbReference type="EMBL" id="CP026118">
    <property type="protein sequence ID" value="QAS52174.1"/>
    <property type="molecule type" value="Genomic_DNA"/>
</dbReference>
<accession>A0A410MBQ4</accession>
<feature type="transmembrane region" description="Helical" evidence="1">
    <location>
        <begin position="25"/>
        <end position="48"/>
    </location>
</feature>
<dbReference type="Proteomes" id="UP000287756">
    <property type="component" value="Chromosome"/>
</dbReference>
<proteinExistence type="predicted"/>
<feature type="transmembrane region" description="Helical" evidence="1">
    <location>
        <begin position="177"/>
        <end position="195"/>
    </location>
</feature>
<dbReference type="InterPro" id="IPR006938">
    <property type="entry name" value="DUF624"/>
</dbReference>
<protein>
    <recommendedName>
        <fullName evidence="4">DUF624 domain-containing protein</fullName>
    </recommendedName>
</protein>
<dbReference type="PROSITE" id="PS51257">
    <property type="entry name" value="PROKAR_LIPOPROTEIN"/>
    <property type="match status" value="1"/>
</dbReference>
<keyword evidence="1" id="KW-1133">Transmembrane helix</keyword>
<organism evidence="2 3">
    <name type="scientific">Halobacillus litoralis</name>
    <dbReference type="NCBI Taxonomy" id="45668"/>
    <lineage>
        <taxon>Bacteria</taxon>
        <taxon>Bacillati</taxon>
        <taxon>Bacillota</taxon>
        <taxon>Bacilli</taxon>
        <taxon>Bacillales</taxon>
        <taxon>Bacillaceae</taxon>
        <taxon>Halobacillus</taxon>
    </lineage>
</organism>
<dbReference type="OrthoDB" id="2182676at2"/>
<name>A0A410MBQ4_9BACI</name>
<evidence type="ECO:0000313" key="3">
    <source>
        <dbReference type="Proteomes" id="UP000287756"/>
    </source>
</evidence>
<sequence length="211" mass="23746">MQGGRLLAGVLALCNWVTHFALLNLMWIGCTLLGGIIFGIAPSTVALYTVTRKAAMGQPVPRLVKTFFATFRQEFFRANGLTLTMTSVGVVCFYDLHFFRQFDGILFDILSTVALICCLTFIIVLMYIFPVYVHYDLKVLQTIKQALFIGFLKPSNLVLMIITGLSTYYFFISFPGFIPIFGFTIFAHLNMWLGLKCFENIEEIKVAGEAV</sequence>
<keyword evidence="1" id="KW-0812">Transmembrane</keyword>
<reference evidence="2 3" key="1">
    <citation type="submission" date="2018-01" db="EMBL/GenBank/DDBJ databases">
        <title>The whole genome sequencing and assembly of Halobacillus litoralis ERB031 strain.</title>
        <authorList>
            <person name="Lee S.-J."/>
            <person name="Park M.-K."/>
            <person name="Kim J.-Y."/>
            <person name="Lee Y.-J."/>
            <person name="Yi H."/>
            <person name="Bahn Y.-S."/>
            <person name="Kim J.F."/>
            <person name="Lee D.-W."/>
        </authorList>
    </citation>
    <scope>NUCLEOTIDE SEQUENCE [LARGE SCALE GENOMIC DNA]</scope>
    <source>
        <strain evidence="2 3">ERB 031</strain>
    </source>
</reference>
<evidence type="ECO:0000313" key="2">
    <source>
        <dbReference type="EMBL" id="QAS52174.1"/>
    </source>
</evidence>
<feature type="transmembrane region" description="Helical" evidence="1">
    <location>
        <begin position="105"/>
        <end position="135"/>
    </location>
</feature>
<dbReference type="RefSeq" id="WP_128524466.1">
    <property type="nucleotide sequence ID" value="NZ_CP026118.1"/>
</dbReference>
<keyword evidence="1" id="KW-0472">Membrane</keyword>
<feature type="transmembrane region" description="Helical" evidence="1">
    <location>
        <begin position="80"/>
        <end position="99"/>
    </location>
</feature>
<gene>
    <name evidence="2" type="ORF">HLI_07995</name>
</gene>
<feature type="transmembrane region" description="Helical" evidence="1">
    <location>
        <begin position="147"/>
        <end position="171"/>
    </location>
</feature>
<evidence type="ECO:0008006" key="4">
    <source>
        <dbReference type="Google" id="ProtNLM"/>
    </source>
</evidence>
<dbReference type="Pfam" id="PF04854">
    <property type="entry name" value="DUF624"/>
    <property type="match status" value="1"/>
</dbReference>
<evidence type="ECO:0000256" key="1">
    <source>
        <dbReference type="SAM" id="Phobius"/>
    </source>
</evidence>
<dbReference type="AlphaFoldDB" id="A0A410MBQ4"/>